<evidence type="ECO:0000313" key="3">
    <source>
        <dbReference type="Proteomes" id="UP000191931"/>
    </source>
</evidence>
<organism evidence="2 3">
    <name type="scientific">Desulfamplus magnetovallimortis</name>
    <dbReference type="NCBI Taxonomy" id="1246637"/>
    <lineage>
        <taxon>Bacteria</taxon>
        <taxon>Pseudomonadati</taxon>
        <taxon>Thermodesulfobacteriota</taxon>
        <taxon>Desulfobacteria</taxon>
        <taxon>Desulfobacterales</taxon>
        <taxon>Desulfobacteraceae</taxon>
        <taxon>Desulfamplus</taxon>
    </lineage>
</organism>
<dbReference type="OrthoDB" id="9808684at2"/>
<name>A0A1W1HB87_9BACT</name>
<dbReference type="STRING" id="1246637.MTBBW1_1940030"/>
<accession>A0A1W1HB87</accession>
<dbReference type="AlphaFoldDB" id="A0A1W1HB87"/>
<dbReference type="Proteomes" id="UP000191931">
    <property type="component" value="Unassembled WGS sequence"/>
</dbReference>
<evidence type="ECO:0000313" key="2">
    <source>
        <dbReference type="EMBL" id="SLM29703.1"/>
    </source>
</evidence>
<dbReference type="InterPro" id="IPR018631">
    <property type="entry name" value="AAA-ATPase-like_dom"/>
</dbReference>
<gene>
    <name evidence="2" type="ORF">MTBBW1_1940030</name>
</gene>
<protein>
    <submittedName>
        <fullName evidence="2">AAA-ATPase-like protein</fullName>
    </submittedName>
</protein>
<sequence>MDTKKIRCPKGDFMNFPYGYSDFKKIILNHYFYCDRTSRIAILETNDIQLFLRPRRFGKSLLLSMLENYYDVAKKELFDKLFGHLEIGKKPTPLHNSYFILKWDFSCIDASGSVDQIRQSLYDHINNCIKRFLICYQNYNIPPINIDPANALSSIQSLANAVEFMDTSIYLLIDEYDNFANEVMMSGDRHIERYESLVRKEGILKTIFKNIKSLASSDVFDRIFITGVSPVVMSDITSGFNIGENIYFEDDYNDLCGFTESEIQAVLSKMKANEVHSNNALEIMKLYYNGYLFSQDVTEPVYNPTLVLYFLKRFQKSGRFPENMFDENLAMDISEIKGGNQLIIDLMQQSHQSHKIEIQQISQKFGIRRMLSDATHDRSFLISFLYYFGILTLDGRSENGDQVLKLPNLLTKRLYVDRINEMLLPEPVERDKGKDAAKKVYQKGDMEALCRFVEEYYFMVFRNRDYRWANELTVKTAFLTLLYNDILFIMDSEREIERQFADLTMIIRPDMRNFRLFDILIEFKYVSLADAGLTGEEARSLSASAIASRPSVMRAMEEGKEQARKYSKSLMKKYPELRLKSFVVTALGFDRVCWSEVVVPLSSHGEGGGMRE</sequence>
<proteinExistence type="predicted"/>
<evidence type="ECO:0000259" key="1">
    <source>
        <dbReference type="Pfam" id="PF09820"/>
    </source>
</evidence>
<dbReference type="PANTHER" id="PTHR34825:SF2">
    <property type="entry name" value="AAA-ATPASE-LIKE DOMAIN-CONTAINING PROTEIN"/>
    <property type="match status" value="1"/>
</dbReference>
<reference evidence="2 3" key="1">
    <citation type="submission" date="2017-03" db="EMBL/GenBank/DDBJ databases">
        <authorList>
            <person name="Afonso C.L."/>
            <person name="Miller P.J."/>
            <person name="Scott M.A."/>
            <person name="Spackman E."/>
            <person name="Goraichik I."/>
            <person name="Dimitrov K.M."/>
            <person name="Suarez D.L."/>
            <person name="Swayne D.E."/>
        </authorList>
    </citation>
    <scope>NUCLEOTIDE SEQUENCE [LARGE SCALE GENOMIC DNA]</scope>
    <source>
        <strain evidence="2">PRJEB14757</strain>
    </source>
</reference>
<feature type="domain" description="AAA-ATPase-like" evidence="1">
    <location>
        <begin position="17"/>
        <end position="237"/>
    </location>
</feature>
<dbReference type="Pfam" id="PF09820">
    <property type="entry name" value="AAA-ATPase_like"/>
    <property type="match status" value="1"/>
</dbReference>
<keyword evidence="3" id="KW-1185">Reference proteome</keyword>
<dbReference type="PANTHER" id="PTHR34825">
    <property type="entry name" value="CONSERVED PROTEIN, WITH A WEAK D-GALACTARATE DEHYDRATASE/ALTRONATE HYDROLASE DOMAIN"/>
    <property type="match status" value="1"/>
</dbReference>
<dbReference type="EMBL" id="FWEV01000106">
    <property type="protein sequence ID" value="SLM29703.1"/>
    <property type="molecule type" value="Genomic_DNA"/>
</dbReference>